<comment type="similarity">
    <text evidence="2">Belongs to the sulfatase family.</text>
</comment>
<protein>
    <recommendedName>
        <fullName evidence="4">Sulfatase N-terminal domain-containing protein</fullName>
    </recommendedName>
</protein>
<evidence type="ECO:0000256" key="1">
    <source>
        <dbReference type="ARBA" id="ARBA00001913"/>
    </source>
</evidence>
<dbReference type="InterPro" id="IPR017850">
    <property type="entry name" value="Alkaline_phosphatase_core_sf"/>
</dbReference>
<dbReference type="GO" id="GO:0006027">
    <property type="term" value="P:glycosaminoglycan catabolic process"/>
    <property type="evidence" value="ECO:0007669"/>
    <property type="project" value="TreeGrafter"/>
</dbReference>
<gene>
    <name evidence="5" type="ORF">HF086_006812</name>
</gene>
<feature type="signal peptide" evidence="3">
    <location>
        <begin position="1"/>
        <end position="23"/>
    </location>
</feature>
<evidence type="ECO:0000313" key="5">
    <source>
        <dbReference type="EMBL" id="KAH9628181.1"/>
    </source>
</evidence>
<organism evidence="5 6">
    <name type="scientific">Spodoptera exigua</name>
    <name type="common">Beet armyworm</name>
    <name type="synonym">Noctua fulgens</name>
    <dbReference type="NCBI Taxonomy" id="7107"/>
    <lineage>
        <taxon>Eukaryota</taxon>
        <taxon>Metazoa</taxon>
        <taxon>Ecdysozoa</taxon>
        <taxon>Arthropoda</taxon>
        <taxon>Hexapoda</taxon>
        <taxon>Insecta</taxon>
        <taxon>Pterygota</taxon>
        <taxon>Neoptera</taxon>
        <taxon>Endopterygota</taxon>
        <taxon>Lepidoptera</taxon>
        <taxon>Glossata</taxon>
        <taxon>Ditrysia</taxon>
        <taxon>Noctuoidea</taxon>
        <taxon>Noctuidae</taxon>
        <taxon>Amphipyrinae</taxon>
        <taxon>Spodoptera</taxon>
    </lineage>
</organism>
<evidence type="ECO:0000313" key="6">
    <source>
        <dbReference type="Proteomes" id="UP000814243"/>
    </source>
</evidence>
<proteinExistence type="inferred from homology"/>
<dbReference type="AlphaFoldDB" id="A0A922M0T0"/>
<dbReference type="SUPFAM" id="SSF53649">
    <property type="entry name" value="Alkaline phosphatase-like"/>
    <property type="match status" value="1"/>
</dbReference>
<evidence type="ECO:0000256" key="2">
    <source>
        <dbReference type="ARBA" id="ARBA00008779"/>
    </source>
</evidence>
<dbReference type="InterPro" id="IPR000917">
    <property type="entry name" value="Sulfatase_N"/>
</dbReference>
<sequence length="462" mass="51858">MAYKTSTVYNLIICFFITDTVLSDKAATSGNVLILLGIIGKKDVGPAAQYKFDYEQTEENNHVNQVGRNITHIKLLTREFLAKANRDQKPFLLYISFHDPHRCGHTDPQFGPFCERFGSGEEGMGLIPDWHPIYYQWEQVQLPYFIQPVSHFTKCDYSGLGQIPTQLRSGHDIKQITFYDAQDTEAARRDIAAQYTTISRLDQGVGLVLQELQSAGHAEDTLVIYSSDNGIPFPSGRTNMYDPGLREPLIISSPRPRSRKNEASFAMVSLLDVMPTVLDWFGIPFPQETNDISQTDTAKSLLPILEKEIVGVLPLFFNECPWTATQDLLNRTASKQPLPWYKTLEQYYYRPQWELYDIRADPAETRNLHGKYMGRTSDKLAPCRRANRVVARRQAGAGARGGGAARALAALAARVGRPLAVRARRRAGARARRRARLPPAAASLAHSAPTRAFIVLVLRSHV</sequence>
<accession>A0A922M0T0</accession>
<name>A0A922M0T0_SPOEX</name>
<evidence type="ECO:0000259" key="4">
    <source>
        <dbReference type="Pfam" id="PF00884"/>
    </source>
</evidence>
<dbReference type="EMBL" id="JACEFF010000926">
    <property type="protein sequence ID" value="KAH9628181.1"/>
    <property type="molecule type" value="Genomic_DNA"/>
</dbReference>
<reference evidence="5" key="1">
    <citation type="journal article" date="2021" name="G3 (Bethesda)">
        <title>Genome and transcriptome analysis of the beet armyworm Spodoptera exigua reveals targets for pest control. .</title>
        <authorList>
            <person name="Simon S."/>
            <person name="Breeschoten T."/>
            <person name="Jansen H.J."/>
            <person name="Dirks R.P."/>
            <person name="Schranz M.E."/>
            <person name="Ros V.I.D."/>
        </authorList>
    </citation>
    <scope>NUCLEOTIDE SEQUENCE</scope>
    <source>
        <strain evidence="5">TB_SE_WUR_2020</strain>
    </source>
</reference>
<dbReference type="Gene3D" id="3.40.720.10">
    <property type="entry name" value="Alkaline Phosphatase, subunit A"/>
    <property type="match status" value="1"/>
</dbReference>
<dbReference type="Pfam" id="PF00884">
    <property type="entry name" value="Sulfatase"/>
    <property type="match status" value="1"/>
</dbReference>
<comment type="caution">
    <text evidence="5">The sequence shown here is derived from an EMBL/GenBank/DDBJ whole genome shotgun (WGS) entry which is preliminary data.</text>
</comment>
<dbReference type="PANTHER" id="PTHR43108">
    <property type="entry name" value="N-ACETYLGLUCOSAMINE-6-SULFATASE FAMILY MEMBER"/>
    <property type="match status" value="1"/>
</dbReference>
<feature type="domain" description="Sulfatase N-terminal" evidence="4">
    <location>
        <begin position="56"/>
        <end position="283"/>
    </location>
</feature>
<dbReference type="PANTHER" id="PTHR43108:SF6">
    <property type="entry name" value="N-SULPHOGLUCOSAMINE SULPHOHYDROLASE"/>
    <property type="match status" value="1"/>
</dbReference>
<dbReference type="Proteomes" id="UP000814243">
    <property type="component" value="Unassembled WGS sequence"/>
</dbReference>
<evidence type="ECO:0000256" key="3">
    <source>
        <dbReference type="SAM" id="SignalP"/>
    </source>
</evidence>
<dbReference type="GO" id="GO:0030200">
    <property type="term" value="P:heparan sulfate proteoglycan catabolic process"/>
    <property type="evidence" value="ECO:0007669"/>
    <property type="project" value="TreeGrafter"/>
</dbReference>
<keyword evidence="3" id="KW-0732">Signal</keyword>
<dbReference type="GO" id="GO:0016250">
    <property type="term" value="F:N-sulfoglucosamine sulfohydrolase activity"/>
    <property type="evidence" value="ECO:0007669"/>
    <property type="project" value="TreeGrafter"/>
</dbReference>
<comment type="cofactor">
    <cofactor evidence="1">
        <name>Ca(2+)</name>
        <dbReference type="ChEBI" id="CHEBI:29108"/>
    </cofactor>
</comment>
<feature type="chain" id="PRO_5037771663" description="Sulfatase N-terminal domain-containing protein" evidence="3">
    <location>
        <begin position="24"/>
        <end position="462"/>
    </location>
</feature>